<accession>A0A336KPU9</accession>
<feature type="transmembrane region" description="Helical" evidence="12">
    <location>
        <begin position="117"/>
        <end position="135"/>
    </location>
</feature>
<dbReference type="InterPro" id="IPR036259">
    <property type="entry name" value="MFS_trans_sf"/>
</dbReference>
<evidence type="ECO:0000256" key="8">
    <source>
        <dbReference type="ARBA" id="ARBA00023136"/>
    </source>
</evidence>
<dbReference type="Gene3D" id="1.20.1250.20">
    <property type="entry name" value="MFS general substrate transporter like domains"/>
    <property type="match status" value="2"/>
</dbReference>
<reference evidence="13" key="1">
    <citation type="submission" date="2018-04" db="EMBL/GenBank/DDBJ databases">
        <authorList>
            <person name="Go L.Y."/>
            <person name="Mitchell J.A."/>
        </authorList>
    </citation>
    <scope>NUCLEOTIDE SEQUENCE</scope>
    <source>
        <tissue evidence="13">Whole organism</tissue>
    </source>
</reference>
<feature type="transmembrane region" description="Helical" evidence="12">
    <location>
        <begin position="78"/>
        <end position="96"/>
    </location>
</feature>
<proteinExistence type="inferred from homology"/>
<evidence type="ECO:0000256" key="9">
    <source>
        <dbReference type="ARBA" id="ARBA00078114"/>
    </source>
</evidence>
<dbReference type="InterPro" id="IPR018456">
    <property type="entry name" value="PTR2_symporter_CS"/>
</dbReference>
<dbReference type="EMBL" id="UFQS01000778">
    <property type="protein sequence ID" value="SSX06816.1"/>
    <property type="molecule type" value="Genomic_DNA"/>
</dbReference>
<dbReference type="VEuPathDB" id="VectorBase:CSON014226"/>
<feature type="transmembrane region" description="Helical" evidence="12">
    <location>
        <begin position="234"/>
        <end position="252"/>
    </location>
</feature>
<evidence type="ECO:0000256" key="10">
    <source>
        <dbReference type="RuleBase" id="RU003755"/>
    </source>
</evidence>
<dbReference type="CDD" id="cd17347">
    <property type="entry name" value="MFS_SLC15A1_2_like"/>
    <property type="match status" value="1"/>
</dbReference>
<dbReference type="Pfam" id="PF00854">
    <property type="entry name" value="PTR2"/>
    <property type="match status" value="2"/>
</dbReference>
<dbReference type="InterPro" id="IPR000109">
    <property type="entry name" value="POT_fam"/>
</dbReference>
<keyword evidence="8 12" id="KW-0472">Membrane</keyword>
<evidence type="ECO:0000256" key="7">
    <source>
        <dbReference type="ARBA" id="ARBA00022989"/>
    </source>
</evidence>
<dbReference type="GO" id="GO:0015031">
    <property type="term" value="P:protein transport"/>
    <property type="evidence" value="ECO:0007669"/>
    <property type="project" value="UniProtKB-KW"/>
</dbReference>
<dbReference type="GO" id="GO:0006857">
    <property type="term" value="P:oligopeptide transport"/>
    <property type="evidence" value="ECO:0007669"/>
    <property type="project" value="InterPro"/>
</dbReference>
<name>A0A336KPU9_CULSO</name>
<keyword evidence="4 10" id="KW-0812">Transmembrane</keyword>
<evidence type="ECO:0000256" key="5">
    <source>
        <dbReference type="ARBA" id="ARBA00022856"/>
    </source>
</evidence>
<feature type="transmembrane region" description="Helical" evidence="12">
    <location>
        <begin position="155"/>
        <end position="180"/>
    </location>
</feature>
<evidence type="ECO:0000256" key="11">
    <source>
        <dbReference type="SAM" id="MobiDB-lite"/>
    </source>
</evidence>
<keyword evidence="5" id="KW-0571">Peptide transport</keyword>
<dbReference type="OMA" id="FKVIGTI"/>
<keyword evidence="3 10" id="KW-0813">Transport</keyword>
<evidence type="ECO:0000256" key="2">
    <source>
        <dbReference type="ARBA" id="ARBA00005982"/>
    </source>
</evidence>
<reference evidence="14" key="2">
    <citation type="submission" date="2018-07" db="EMBL/GenBank/DDBJ databases">
        <authorList>
            <person name="Quirk P.G."/>
            <person name="Krulwich T.A."/>
        </authorList>
    </citation>
    <scope>NUCLEOTIDE SEQUENCE</scope>
</reference>
<evidence type="ECO:0000256" key="3">
    <source>
        <dbReference type="ARBA" id="ARBA00022448"/>
    </source>
</evidence>
<gene>
    <name evidence="13" type="primary">CSON014226</name>
</gene>
<dbReference type="PANTHER" id="PTHR11654">
    <property type="entry name" value="OLIGOPEPTIDE TRANSPORTER-RELATED"/>
    <property type="match status" value="1"/>
</dbReference>
<feature type="transmembrane region" description="Helical" evidence="12">
    <location>
        <begin position="54"/>
        <end position="72"/>
    </location>
</feature>
<dbReference type="PROSITE" id="PS01023">
    <property type="entry name" value="PTR2_2"/>
    <property type="match status" value="1"/>
</dbReference>
<organism evidence="13">
    <name type="scientific">Culicoides sonorensis</name>
    <name type="common">Biting midge</name>
    <dbReference type="NCBI Taxonomy" id="179676"/>
    <lineage>
        <taxon>Eukaryota</taxon>
        <taxon>Metazoa</taxon>
        <taxon>Ecdysozoa</taxon>
        <taxon>Arthropoda</taxon>
        <taxon>Hexapoda</taxon>
        <taxon>Insecta</taxon>
        <taxon>Pterygota</taxon>
        <taxon>Neoptera</taxon>
        <taxon>Endopterygota</taxon>
        <taxon>Diptera</taxon>
        <taxon>Nematocera</taxon>
        <taxon>Chironomoidea</taxon>
        <taxon>Ceratopogonidae</taxon>
        <taxon>Ceratopogoninae</taxon>
        <taxon>Culicoides</taxon>
        <taxon>Monoculicoides</taxon>
    </lineage>
</organism>
<evidence type="ECO:0000256" key="6">
    <source>
        <dbReference type="ARBA" id="ARBA00022927"/>
    </source>
</evidence>
<dbReference type="SUPFAM" id="SSF103473">
    <property type="entry name" value="MFS general substrate transporter"/>
    <property type="match status" value="1"/>
</dbReference>
<dbReference type="GO" id="GO:0016020">
    <property type="term" value="C:membrane"/>
    <property type="evidence" value="ECO:0007669"/>
    <property type="project" value="UniProtKB-SubCell"/>
</dbReference>
<feature type="region of interest" description="Disordered" evidence="11">
    <location>
        <begin position="642"/>
        <end position="678"/>
    </location>
</feature>
<feature type="transmembrane region" description="Helical" evidence="12">
    <location>
        <begin position="541"/>
        <end position="565"/>
    </location>
</feature>
<evidence type="ECO:0000256" key="1">
    <source>
        <dbReference type="ARBA" id="ARBA00004141"/>
    </source>
</evidence>
<feature type="transmembrane region" description="Helical" evidence="12">
    <location>
        <begin position="609"/>
        <end position="628"/>
    </location>
</feature>
<dbReference type="FunFam" id="1.20.1250.20:FF:000379">
    <property type="entry name" value="Uncharacterized protein, isoform A"/>
    <property type="match status" value="1"/>
</dbReference>
<dbReference type="PROSITE" id="PS01022">
    <property type="entry name" value="PTR2_1"/>
    <property type="match status" value="1"/>
</dbReference>
<protein>
    <recommendedName>
        <fullName evidence="9">Oligopeptide transporter 1</fullName>
    </recommendedName>
</protein>
<feature type="transmembrane region" description="Helical" evidence="12">
    <location>
        <begin position="577"/>
        <end position="597"/>
    </location>
</feature>
<evidence type="ECO:0000313" key="14">
    <source>
        <dbReference type="EMBL" id="SSX27161.1"/>
    </source>
</evidence>
<comment type="subcellular location">
    <subcellularLocation>
        <location evidence="1 10">Membrane</location>
        <topology evidence="1 10">Multi-pass membrane protein</topology>
    </subcellularLocation>
</comment>
<dbReference type="AlphaFoldDB" id="A0A336KPU9"/>
<evidence type="ECO:0000256" key="4">
    <source>
        <dbReference type="ARBA" id="ARBA00022692"/>
    </source>
</evidence>
<comment type="similarity">
    <text evidence="2 10">Belongs to the major facilitator superfamily. Proton-dependent oligopeptide transporter (POT/PTR) (TC 2.A.17) family.</text>
</comment>
<feature type="transmembrane region" description="Helical" evidence="12">
    <location>
        <begin position="22"/>
        <end position="42"/>
    </location>
</feature>
<dbReference type="EMBL" id="UFQT01000778">
    <property type="protein sequence ID" value="SSX27161.1"/>
    <property type="molecule type" value="Genomic_DNA"/>
</dbReference>
<sequence length="678" mass="75526">MRTILVLYLTQKLHYSDDDATVLYHVFTMFVYFFPLMGAILADSWLGKFKTITYLSIVYAVGSAVIAVGAIPTLGLPASVMTVIGLLLIAVGTGGIKPCVSAFGGDQFKLPQQARQLETFFSLFYFAINAGSLISTSLTPVLREDVHCFGNNDCYSLAFGVPGALMIVSIVIFICGRVLYTVKKPEGNMIVVVSKCIGNAITTRIKEKKTQKREHWLDYAEATYGKQLINDIKSVFRVLVLFLPLPVFWALFDQQGSRWTFQATRMTGELGPYTIKPDQLQVVNPLLILGFIPLFSYAVYPVLAKCGIKRPLQKLTTGGILAAVAFLISGFVELELQKTYPVLPQENEGQLRIFNGMSCDYKIISNIPNYQNFDLKSMALFEEKHLNVTSDSVSYQIDFIAEDTNNCPALKATEIEIKQKKAMSYFLYGNYSDLAVHSYEDNPDKGSKGYPVVRALINTKANHDIKFSEINGDHLQYTFNRSSMILTELPPDQYAIRYDDVEIKVVDLKLGGVYTFVVTEDNLNKVNIQEHVIAAPNSIHMLWLLPQYIVITAGEVMFSVTGLEFSFTQAPQSMKSVLQAAWLLTVAFGNLIVVIIAEAKAFKSQAAEFFLFAGLMAVDMGIFIILAIKYKYVEPKSHDEPEIDQIDMPQTENTNGFKTIDINGKKEGVDNTGFNGDS</sequence>
<feature type="compositionally biased region" description="Polar residues" evidence="11">
    <location>
        <begin position="648"/>
        <end position="657"/>
    </location>
</feature>
<keyword evidence="7 12" id="KW-1133">Transmembrane helix</keyword>
<keyword evidence="6" id="KW-0653">Protein transport</keyword>
<feature type="transmembrane region" description="Helical" evidence="12">
    <location>
        <begin position="282"/>
        <end position="303"/>
    </location>
</feature>
<evidence type="ECO:0000313" key="13">
    <source>
        <dbReference type="EMBL" id="SSX06816.1"/>
    </source>
</evidence>
<dbReference type="FunFam" id="1.20.1250.20:FF:000049">
    <property type="entry name" value="Solute carrier family 15 member 2"/>
    <property type="match status" value="1"/>
</dbReference>
<dbReference type="GO" id="GO:0022857">
    <property type="term" value="F:transmembrane transporter activity"/>
    <property type="evidence" value="ECO:0007669"/>
    <property type="project" value="InterPro"/>
</dbReference>
<evidence type="ECO:0000256" key="12">
    <source>
        <dbReference type="SAM" id="Phobius"/>
    </source>
</evidence>